<name>A0ABY0CRJ7_9DELT</name>
<sequence length="222" mass="23726">MDVATRHRDPRLRYAFSGTVSTLAMSVVCTLGVGCAEPGTETSPAHASSQPLVTLERSEPRAEAAADASFKTIEPDREAAARAERLSPERVSEDVLKLAVASPVPVLLPDHDALLATLQLTTGPTWYGASMRGEDFGVVIHGTNARHSLPGSGLKEHPDAQAGRPVLSRTHAIVTVSFESFDVAYSLDIDCQDPLKNPRCAEDAFAWELVEGLKLLGAEATR</sequence>
<evidence type="ECO:0000313" key="2">
    <source>
        <dbReference type="EMBL" id="RVU42709.1"/>
    </source>
</evidence>
<accession>A0ABY0CRJ7</accession>
<keyword evidence="1" id="KW-0812">Transmembrane</keyword>
<keyword evidence="1" id="KW-1133">Transmembrane helix</keyword>
<proteinExistence type="predicted"/>
<dbReference type="EMBL" id="SADD01000009">
    <property type="protein sequence ID" value="RVU42709.1"/>
    <property type="molecule type" value="Genomic_DNA"/>
</dbReference>
<reference evidence="2 3" key="1">
    <citation type="submission" date="2019-01" db="EMBL/GenBank/DDBJ databases">
        <title>Lujinxingia litoralis gen. nov., sp. nov. and Lujinxingia sediminis gen. nov., sp. nov., new members in the order Bradymonadales, isolated from coastal sediment.</title>
        <authorList>
            <person name="Li C.-M."/>
        </authorList>
    </citation>
    <scope>NUCLEOTIDE SEQUENCE [LARGE SCALE GENOMIC DNA]</scope>
    <source>
        <strain evidence="2 3">SEH01</strain>
    </source>
</reference>
<evidence type="ECO:0000256" key="1">
    <source>
        <dbReference type="SAM" id="Phobius"/>
    </source>
</evidence>
<gene>
    <name evidence="2" type="ORF">EA187_14425</name>
</gene>
<evidence type="ECO:0008006" key="4">
    <source>
        <dbReference type="Google" id="ProtNLM"/>
    </source>
</evidence>
<keyword evidence="3" id="KW-1185">Reference proteome</keyword>
<dbReference type="Proteomes" id="UP000282926">
    <property type="component" value="Unassembled WGS sequence"/>
</dbReference>
<dbReference type="RefSeq" id="WP_115605813.1">
    <property type="nucleotide sequence ID" value="NZ_SADD01000009.1"/>
</dbReference>
<organism evidence="2 3">
    <name type="scientific">Lujinxingia sediminis</name>
    <dbReference type="NCBI Taxonomy" id="2480984"/>
    <lineage>
        <taxon>Bacteria</taxon>
        <taxon>Deltaproteobacteria</taxon>
        <taxon>Bradymonadales</taxon>
        <taxon>Lujinxingiaceae</taxon>
        <taxon>Lujinxingia</taxon>
    </lineage>
</organism>
<evidence type="ECO:0000313" key="3">
    <source>
        <dbReference type="Proteomes" id="UP000282926"/>
    </source>
</evidence>
<dbReference type="PROSITE" id="PS51257">
    <property type="entry name" value="PROKAR_LIPOPROTEIN"/>
    <property type="match status" value="1"/>
</dbReference>
<protein>
    <recommendedName>
        <fullName evidence="4">FHA domain-containing protein</fullName>
    </recommendedName>
</protein>
<comment type="caution">
    <text evidence="2">The sequence shown here is derived from an EMBL/GenBank/DDBJ whole genome shotgun (WGS) entry which is preliminary data.</text>
</comment>
<keyword evidence="1" id="KW-0472">Membrane</keyword>
<feature type="transmembrane region" description="Helical" evidence="1">
    <location>
        <begin position="12"/>
        <end position="34"/>
    </location>
</feature>